<dbReference type="SUPFAM" id="SSF49899">
    <property type="entry name" value="Concanavalin A-like lectins/glucanases"/>
    <property type="match status" value="1"/>
</dbReference>
<dbReference type="CDD" id="cd00146">
    <property type="entry name" value="PKD"/>
    <property type="match status" value="1"/>
</dbReference>
<dbReference type="InterPro" id="IPR022409">
    <property type="entry name" value="PKD/Chitinase_dom"/>
</dbReference>
<dbReference type="InterPro" id="IPR011047">
    <property type="entry name" value="Quinoprotein_ADH-like_sf"/>
</dbReference>
<feature type="region of interest" description="Disordered" evidence="3">
    <location>
        <begin position="985"/>
        <end position="1006"/>
    </location>
</feature>
<dbReference type="SUPFAM" id="SSF49299">
    <property type="entry name" value="PKD domain"/>
    <property type="match status" value="2"/>
</dbReference>
<organism evidence="6 7">
    <name type="scientific">Petropleomorpha daqingensis</name>
    <dbReference type="NCBI Taxonomy" id="2026353"/>
    <lineage>
        <taxon>Bacteria</taxon>
        <taxon>Bacillati</taxon>
        <taxon>Actinomycetota</taxon>
        <taxon>Actinomycetes</taxon>
        <taxon>Geodermatophilales</taxon>
        <taxon>Geodermatophilaceae</taxon>
        <taxon>Petropleomorpha</taxon>
    </lineage>
</organism>
<dbReference type="SMART" id="SM00560">
    <property type="entry name" value="LamGL"/>
    <property type="match status" value="1"/>
</dbReference>
<accession>A0A853CFP3</accession>
<evidence type="ECO:0000256" key="2">
    <source>
        <dbReference type="ARBA" id="ARBA00023157"/>
    </source>
</evidence>
<feature type="region of interest" description="Disordered" evidence="3">
    <location>
        <begin position="815"/>
        <end position="850"/>
    </location>
</feature>
<dbReference type="EMBL" id="JACBZT010000001">
    <property type="protein sequence ID" value="NYJ06257.1"/>
    <property type="molecule type" value="Genomic_DNA"/>
</dbReference>
<feature type="signal peptide" evidence="4">
    <location>
        <begin position="1"/>
        <end position="35"/>
    </location>
</feature>
<dbReference type="InterPro" id="IPR000601">
    <property type="entry name" value="PKD_dom"/>
</dbReference>
<dbReference type="Proteomes" id="UP000541969">
    <property type="component" value="Unassembled WGS sequence"/>
</dbReference>
<dbReference type="SUPFAM" id="SSF50998">
    <property type="entry name" value="Quinoprotein alcohol dehydrogenase-like"/>
    <property type="match status" value="1"/>
</dbReference>
<dbReference type="InterPro" id="IPR013320">
    <property type="entry name" value="ConA-like_dom_sf"/>
</dbReference>
<keyword evidence="1 4" id="KW-0732">Signal</keyword>
<gene>
    <name evidence="6" type="ORF">GGQ55_002535</name>
</gene>
<evidence type="ECO:0000313" key="7">
    <source>
        <dbReference type="Proteomes" id="UP000541969"/>
    </source>
</evidence>
<evidence type="ECO:0000256" key="1">
    <source>
        <dbReference type="ARBA" id="ARBA00022729"/>
    </source>
</evidence>
<keyword evidence="2" id="KW-1015">Disulfide bond</keyword>
<evidence type="ECO:0000313" key="6">
    <source>
        <dbReference type="EMBL" id="NYJ06257.1"/>
    </source>
</evidence>
<dbReference type="SMART" id="SM00089">
    <property type="entry name" value="PKD"/>
    <property type="match status" value="2"/>
</dbReference>
<dbReference type="Pfam" id="PF18911">
    <property type="entry name" value="PKD_4"/>
    <property type="match status" value="2"/>
</dbReference>
<dbReference type="RefSeq" id="WP_179717240.1">
    <property type="nucleotide sequence ID" value="NZ_JACBZT010000001.1"/>
</dbReference>
<keyword evidence="7" id="KW-1185">Reference proteome</keyword>
<dbReference type="GO" id="GO:0005975">
    <property type="term" value="P:carbohydrate metabolic process"/>
    <property type="evidence" value="ECO:0007669"/>
    <property type="project" value="UniProtKB-ARBA"/>
</dbReference>
<dbReference type="Pfam" id="PF13385">
    <property type="entry name" value="Laminin_G_3"/>
    <property type="match status" value="1"/>
</dbReference>
<evidence type="ECO:0000256" key="4">
    <source>
        <dbReference type="SAM" id="SignalP"/>
    </source>
</evidence>
<dbReference type="AlphaFoldDB" id="A0A853CFP3"/>
<comment type="caution">
    <text evidence="6">The sequence shown here is derived from an EMBL/GenBank/DDBJ whole genome shotgun (WGS) entry which is preliminary data.</text>
</comment>
<feature type="chain" id="PRO_5032551383" evidence="4">
    <location>
        <begin position="36"/>
        <end position="1188"/>
    </location>
</feature>
<dbReference type="InterPro" id="IPR013783">
    <property type="entry name" value="Ig-like_fold"/>
</dbReference>
<name>A0A853CFP3_9ACTN</name>
<dbReference type="InterPro" id="IPR035986">
    <property type="entry name" value="PKD_dom_sf"/>
</dbReference>
<feature type="domain" description="PKD" evidence="5">
    <location>
        <begin position="881"/>
        <end position="971"/>
    </location>
</feature>
<feature type="domain" description="PKD" evidence="5">
    <location>
        <begin position="796"/>
        <end position="883"/>
    </location>
</feature>
<evidence type="ECO:0000256" key="3">
    <source>
        <dbReference type="SAM" id="MobiDB-lite"/>
    </source>
</evidence>
<sequence>MSSKRATSKRIVAGWAGLLLVASVLALIAPGTASADSQPPNPSPADPVSVTADALPTVQINGVVWSQVVVGNTVYVAGSFTRARPAGSPAGSNETVRNNLLAYDIRTGALITSFAPSLNAQALVVKASPDGSRIYVGGDFSQANGQTRNRVAAYDTATGALVPGWAPSVNGQVRALAVSADTVYIGGSLSAVGGVSRNRLAAVTTANGSLLPWAPQPGVGPTSGNRDGNTNTSNVPMALVVTGGGNQVVVSGRFDSMNGVKNTGIAALDPVSGANRPFAVNQLITNQGVNSAIYSLAVSPDGNTVYGSGYDYYGPGNVEGTFVANANGGALIEINNCNGDTYQTFPMNGLLYVASHTHNCEYIGGSIEQNPRVEKRGTAYTTTPTTVVRWGTNVNWVGKPAGYQVAWNPEISAGTYTGQSQGSWSVTGNGTYLSYGGEFPRVNGTAQQGLVRFAMPDTAPNRVGPISSGFAATVVSPAAGTARISWRETWDYDNQYLTYRVYRDTENTAGLVCTTTRASRWFDLNPAGCTDLNASGTHQYRVTASDPFNNTVRTAWVSATVPAGSAGSRPYVNAVQADGATDLWSLDEASGSRAYSELGGNDLNLGTGVTRGQGGAIQGDSNPATAFNGTSSGFGATASQVQAPNVFSVEAWFRTSSTSGGKIIGFGNSATGTSSTYDRHVYMDGSGRVIFGVNWLNNRRTIQSGTGFNNGQYHHVVATMSSDGMRLYVDGQLRASDNQVIGGPNYYGYWRVGGDATWSGSGWFNGRLDEVAVYPTALSGTQVSNHYALGTGGGTVNNPPTAAFTTQVTDRTVDVTSTSTDSDGTITSTSWNWGDGTTTTGTTSSHTYTSDGQKTITLTVTDNDNATGTVSHQVTVTAPAQNQPPTAGFTATPNGLAVSFNGSSSSDDQGVTDYAWDYGDTSAVEHTTTPTTNHTYAAAGTYTVTLTVTDGGGLTDDVAHDVTVSDTPGPQVFVDDDFNRNASNGLGTASTGGPWTVSQGGTRQNVTPGGANLTLPAANNNTGSYVGSGIGDVDLTTSYSLDVTPTGAGTYVYVTTRRVSTNNELRVRVRVTPTGQVAVALSRLTTSGTTVTEAFPYGETTLPGITYAAGQTLTVRIVQTGTGTGTLTLATKVWTSTGAEPASPQVTYTDATAGLQASGNVGILAHRPSGTTAATTVRVTAFRATAVA</sequence>
<protein>
    <submittedName>
        <fullName evidence="6">PKD repeat protein</fullName>
    </submittedName>
</protein>
<dbReference type="InterPro" id="IPR006558">
    <property type="entry name" value="LamG-like"/>
</dbReference>
<evidence type="ECO:0000259" key="5">
    <source>
        <dbReference type="PROSITE" id="PS50093"/>
    </source>
</evidence>
<dbReference type="PROSITE" id="PS50093">
    <property type="entry name" value="PKD"/>
    <property type="match status" value="2"/>
</dbReference>
<reference evidence="6 7" key="1">
    <citation type="submission" date="2020-07" db="EMBL/GenBank/DDBJ databases">
        <title>Sequencing the genomes of 1000 actinobacteria strains.</title>
        <authorList>
            <person name="Klenk H.-P."/>
        </authorList>
    </citation>
    <scope>NUCLEOTIDE SEQUENCE [LARGE SCALE GENOMIC DNA]</scope>
    <source>
        <strain evidence="6 7">DSM 104001</strain>
    </source>
</reference>
<dbReference type="Gene3D" id="2.60.40.10">
    <property type="entry name" value="Immunoglobulins"/>
    <property type="match status" value="2"/>
</dbReference>
<proteinExistence type="predicted"/>
<dbReference type="Gene3D" id="2.60.120.200">
    <property type="match status" value="1"/>
</dbReference>